<dbReference type="OrthoDB" id="9809147at2"/>
<dbReference type="PIRSF" id="PIRSF020269">
    <property type="entry name" value="DUF1121"/>
    <property type="match status" value="1"/>
</dbReference>
<dbReference type="InterPro" id="IPR037171">
    <property type="entry name" value="NagB/RpiA_transferase-like"/>
</dbReference>
<evidence type="ECO:0000259" key="1">
    <source>
        <dbReference type="Pfam" id="PF02589"/>
    </source>
</evidence>
<dbReference type="PANTHER" id="PTHR36179:SF2">
    <property type="entry name" value="LUD DOMAIN-CONTAINING PROTEIN"/>
    <property type="match status" value="1"/>
</dbReference>
<comment type="caution">
    <text evidence="2">The sequence shown here is derived from an EMBL/GenBank/DDBJ whole genome shotgun (WGS) entry which is preliminary data.</text>
</comment>
<dbReference type="InterPro" id="IPR009501">
    <property type="entry name" value="UCP020269"/>
</dbReference>
<protein>
    <recommendedName>
        <fullName evidence="1">LUD domain-containing protein</fullName>
    </recommendedName>
</protein>
<dbReference type="Proteomes" id="UP000076603">
    <property type="component" value="Unassembled WGS sequence"/>
</dbReference>
<sequence>MDNNIKWVEEQKIKRTMENLEKNNIEAYFVEDNSELIEKISELVKEGDTVSVGGSMTLFETGVIEFLRKGDFNYLDRYAEGLKGDDLKDIYRKTFSADAYFVSSNAVTEKGELYNVDGNGNRVAAMIYGPDNVIVIVGVNKIVRDVQEAIARNREYAAPANAKRLNRETPCAKIGYCMDCNSKERICNDYVLIRRQGQKGRIKVIIVGKELGY</sequence>
<dbReference type="RefSeq" id="WP_066619508.1">
    <property type="nucleotide sequence ID" value="NZ_FQXL01000009.1"/>
</dbReference>
<name>A0A161Y7A7_9CLOT</name>
<evidence type="ECO:0000313" key="3">
    <source>
        <dbReference type="Proteomes" id="UP000076603"/>
    </source>
</evidence>
<feature type="domain" description="LUD" evidence="1">
    <location>
        <begin position="13"/>
        <end position="207"/>
    </location>
</feature>
<dbReference type="EMBL" id="LWAE01000001">
    <property type="protein sequence ID" value="KZL94259.1"/>
    <property type="molecule type" value="Genomic_DNA"/>
</dbReference>
<organism evidence="2 3">
    <name type="scientific">Clostridium magnum DSM 2767</name>
    <dbReference type="NCBI Taxonomy" id="1121326"/>
    <lineage>
        <taxon>Bacteria</taxon>
        <taxon>Bacillati</taxon>
        <taxon>Bacillota</taxon>
        <taxon>Clostridia</taxon>
        <taxon>Eubacteriales</taxon>
        <taxon>Clostridiaceae</taxon>
        <taxon>Clostridium</taxon>
    </lineage>
</organism>
<dbReference type="PANTHER" id="PTHR36179">
    <property type="entry name" value="LUD_DOM DOMAIN-CONTAINING PROTEIN"/>
    <property type="match status" value="1"/>
</dbReference>
<dbReference type="Gene3D" id="3.40.50.10420">
    <property type="entry name" value="NagB/RpiA/CoA transferase-like"/>
    <property type="match status" value="1"/>
</dbReference>
<evidence type="ECO:0000313" key="2">
    <source>
        <dbReference type="EMBL" id="KZL94259.1"/>
    </source>
</evidence>
<keyword evidence="3" id="KW-1185">Reference proteome</keyword>
<dbReference type="InterPro" id="IPR003741">
    <property type="entry name" value="LUD_dom"/>
</dbReference>
<accession>A0A161Y7A7</accession>
<dbReference type="Pfam" id="PF02589">
    <property type="entry name" value="LUD_dom"/>
    <property type="match status" value="1"/>
</dbReference>
<dbReference type="InterPro" id="IPR024185">
    <property type="entry name" value="FTHF_cligase-like_sf"/>
</dbReference>
<dbReference type="PATRIC" id="fig|1121326.3.peg.1280"/>
<dbReference type="AlphaFoldDB" id="A0A161Y7A7"/>
<dbReference type="SUPFAM" id="SSF100950">
    <property type="entry name" value="NagB/RpiA/CoA transferase-like"/>
    <property type="match status" value="1"/>
</dbReference>
<proteinExistence type="predicted"/>
<reference evidence="2 3" key="1">
    <citation type="submission" date="2016-04" db="EMBL/GenBank/DDBJ databases">
        <title>Genome sequence of Clostridium magnum DSM 2767.</title>
        <authorList>
            <person name="Poehlein A."/>
            <person name="Uhlig R."/>
            <person name="Fischer R."/>
            <person name="Bahl H."/>
            <person name="Daniel R."/>
        </authorList>
    </citation>
    <scope>NUCLEOTIDE SEQUENCE [LARGE SCALE GENOMIC DNA]</scope>
    <source>
        <strain evidence="2 3">DSM 2767</strain>
    </source>
</reference>
<gene>
    <name evidence="2" type="ORF">CLMAG_13120</name>
</gene>
<dbReference type="STRING" id="1121326.CLMAG_13120"/>